<feature type="transmembrane region" description="Helical" evidence="6">
    <location>
        <begin position="323"/>
        <end position="346"/>
    </location>
</feature>
<keyword evidence="5 6" id="KW-0472">Membrane</keyword>
<feature type="transmembrane region" description="Helical" evidence="6">
    <location>
        <begin position="715"/>
        <end position="735"/>
    </location>
</feature>
<dbReference type="InterPro" id="IPR025857">
    <property type="entry name" value="MacB_PCD"/>
</dbReference>
<accession>A0A855X658</accession>
<comment type="caution">
    <text evidence="9">The sequence shown here is derived from an EMBL/GenBank/DDBJ whole genome shotgun (WGS) entry which is preliminary data.</text>
</comment>
<evidence type="ECO:0000256" key="4">
    <source>
        <dbReference type="ARBA" id="ARBA00022989"/>
    </source>
</evidence>
<keyword evidence="4 6" id="KW-1133">Transmembrane helix</keyword>
<evidence type="ECO:0008006" key="11">
    <source>
        <dbReference type="Google" id="ProtNLM"/>
    </source>
</evidence>
<keyword evidence="3 6" id="KW-0812">Transmembrane</keyword>
<dbReference type="Pfam" id="PF02687">
    <property type="entry name" value="FtsX"/>
    <property type="match status" value="2"/>
</dbReference>
<organism evidence="9 10">
    <name type="scientific">candidate division GN15 bacterium</name>
    <dbReference type="NCBI Taxonomy" id="2072418"/>
    <lineage>
        <taxon>Bacteria</taxon>
        <taxon>candidate division GN15</taxon>
    </lineage>
</organism>
<evidence type="ECO:0000256" key="3">
    <source>
        <dbReference type="ARBA" id="ARBA00022692"/>
    </source>
</evidence>
<keyword evidence="2" id="KW-1003">Cell membrane</keyword>
<evidence type="ECO:0000256" key="6">
    <source>
        <dbReference type="SAM" id="Phobius"/>
    </source>
</evidence>
<feature type="transmembrane region" description="Helical" evidence="6">
    <location>
        <begin position="366"/>
        <end position="389"/>
    </location>
</feature>
<feature type="transmembrane region" description="Helical" evidence="6">
    <location>
        <begin position="665"/>
        <end position="686"/>
    </location>
</feature>
<feature type="transmembrane region" description="Helical" evidence="6">
    <location>
        <begin position="747"/>
        <end position="770"/>
    </location>
</feature>
<dbReference type="EMBL" id="PQAP01000005">
    <property type="protein sequence ID" value="PWB76091.1"/>
    <property type="molecule type" value="Genomic_DNA"/>
</dbReference>
<dbReference type="AlphaFoldDB" id="A0A855X658"/>
<feature type="domain" description="ABC3 transporter permease C-terminal" evidence="7">
    <location>
        <begin position="283"/>
        <end position="398"/>
    </location>
</feature>
<feature type="transmembrane region" description="Helical" evidence="6">
    <location>
        <begin position="418"/>
        <end position="438"/>
    </location>
</feature>
<proteinExistence type="predicted"/>
<evidence type="ECO:0000259" key="7">
    <source>
        <dbReference type="Pfam" id="PF02687"/>
    </source>
</evidence>
<name>A0A855X658_9BACT</name>
<evidence type="ECO:0000256" key="1">
    <source>
        <dbReference type="ARBA" id="ARBA00004651"/>
    </source>
</evidence>
<dbReference type="PANTHER" id="PTHR30572">
    <property type="entry name" value="MEMBRANE COMPONENT OF TRANSPORTER-RELATED"/>
    <property type="match status" value="1"/>
</dbReference>
<feature type="transmembrane region" description="Helical" evidence="6">
    <location>
        <begin position="21"/>
        <end position="42"/>
    </location>
</feature>
<reference evidence="9 10" key="1">
    <citation type="journal article" date="2018" name="ISME J.">
        <title>A methanotrophic archaeon couples anaerobic oxidation of methane to Fe(III) reduction.</title>
        <authorList>
            <person name="Cai C."/>
            <person name="Leu A.O."/>
            <person name="Xie G.J."/>
            <person name="Guo J."/>
            <person name="Feng Y."/>
            <person name="Zhao J.X."/>
            <person name="Tyson G.W."/>
            <person name="Yuan Z."/>
            <person name="Hu S."/>
        </authorList>
    </citation>
    <scope>NUCLEOTIDE SEQUENCE [LARGE SCALE GENOMIC DNA]</scope>
    <source>
        <strain evidence="9">FeB_12</strain>
    </source>
</reference>
<dbReference type="GO" id="GO:0005886">
    <property type="term" value="C:plasma membrane"/>
    <property type="evidence" value="ECO:0007669"/>
    <property type="project" value="UniProtKB-SubCell"/>
</dbReference>
<dbReference type="PANTHER" id="PTHR30572:SF18">
    <property type="entry name" value="ABC-TYPE MACROLIDE FAMILY EXPORT SYSTEM PERMEASE COMPONENT 2"/>
    <property type="match status" value="1"/>
</dbReference>
<protein>
    <recommendedName>
        <fullName evidence="11">FtsX-like permease family protein</fullName>
    </recommendedName>
</protein>
<gene>
    <name evidence="9" type="ORF">C3F09_01225</name>
</gene>
<dbReference type="InterPro" id="IPR003838">
    <property type="entry name" value="ABC3_permease_C"/>
</dbReference>
<feature type="transmembrane region" description="Helical" evidence="6">
    <location>
        <begin position="280"/>
        <end position="302"/>
    </location>
</feature>
<evidence type="ECO:0000313" key="10">
    <source>
        <dbReference type="Proteomes" id="UP000250918"/>
    </source>
</evidence>
<dbReference type="InterPro" id="IPR050250">
    <property type="entry name" value="Macrolide_Exporter_MacB"/>
</dbReference>
<evidence type="ECO:0000256" key="2">
    <source>
        <dbReference type="ARBA" id="ARBA00022475"/>
    </source>
</evidence>
<dbReference type="Pfam" id="PF12704">
    <property type="entry name" value="MacB_PCD"/>
    <property type="match status" value="1"/>
</dbReference>
<dbReference type="Proteomes" id="UP000250918">
    <property type="component" value="Unassembled WGS sequence"/>
</dbReference>
<feature type="domain" description="ABC3 transporter permease C-terminal" evidence="7">
    <location>
        <begin position="666"/>
        <end position="777"/>
    </location>
</feature>
<evidence type="ECO:0000256" key="5">
    <source>
        <dbReference type="ARBA" id="ARBA00023136"/>
    </source>
</evidence>
<sequence>MIRNHVITACRNMARHRVYTLINVIGLALAMTCCLLLAVLVMHEFSFDRFHVFGDRLCQLAHKETLQTGEQVHASQMAPLGPILKQDVPGIEECIRTYEPDVNISQANRSVRASILCADRRFFEVFSFPLVQGDSTTVLADPRSIVLSKSAARKWFGDKDAVGGSLFIEGAIPLTVTGIMEDFPGNSTLKTDYVVPFPILKEAGLEIDKWMGSDYTTYLLLAPNVSLAAVGQGVDTKCRELIANMSPPDRKLPNWFLQPMSQLHLYGLAGQGGHILVVKIVIAVALVILLIACINFVNISVVQSMYRSREAGLRKTLGAQRSHLILQFVGEAAFQVIVALAIAVALTEVMVPLFNQWLGTEISWHLNALSTILLLGLSAVIVSLLAGLYPAAHFSSHSASAILRSGGSKVRRLTVRKVLVVGQFSLSMALTACAIVLATQMDYIATRNLGFERNGLYGFLAPQEVQRQFDSFRQQLLRDPNIKDVAMAAQNIANVGSSLGPNVDWEGKDPNLRLEMHMDWVSYDWATTLGITMAQGRFYSRDYPADAVDGIVLNERAVALMGLKDPIGKRFTYWHKDRRIIGVVRDFFFEPMTATLKPMVLILGKTGNIVYVRTVSNDITPSLAGIESAVKSFDPGATVDVKSFNEVNRNNYEVEHRLQSISRPAVALSIVIACMGLFGMSAFTIARRTRELGVRKALGASSAEQLLLLSKEPMILVLIATALALPVAYIAATLFLDRYAYHAGIGFAPFLVAAGMAFGASAVAVSYHALRAARANPVNSLKYE</sequence>
<evidence type="ECO:0000259" key="8">
    <source>
        <dbReference type="Pfam" id="PF12704"/>
    </source>
</evidence>
<dbReference type="GO" id="GO:0022857">
    <property type="term" value="F:transmembrane transporter activity"/>
    <property type="evidence" value="ECO:0007669"/>
    <property type="project" value="TreeGrafter"/>
</dbReference>
<feature type="domain" description="MacB-like periplasmic core" evidence="8">
    <location>
        <begin position="20"/>
        <end position="234"/>
    </location>
</feature>
<evidence type="ECO:0000313" key="9">
    <source>
        <dbReference type="EMBL" id="PWB76091.1"/>
    </source>
</evidence>
<comment type="subcellular location">
    <subcellularLocation>
        <location evidence="1">Cell membrane</location>
        <topology evidence="1">Multi-pass membrane protein</topology>
    </subcellularLocation>
</comment>